<evidence type="ECO:0000313" key="1">
    <source>
        <dbReference type="EMBL" id="KAL3804634.1"/>
    </source>
</evidence>
<gene>
    <name evidence="1" type="ORF">HJC23_008449</name>
</gene>
<comment type="caution">
    <text evidence="1">The sequence shown here is derived from an EMBL/GenBank/DDBJ whole genome shotgun (WGS) entry which is preliminary data.</text>
</comment>
<proteinExistence type="predicted"/>
<dbReference type="AlphaFoldDB" id="A0ABD3QWL1"/>
<accession>A0ABD3QWL1</accession>
<name>A0ABD3QWL1_9STRA</name>
<protein>
    <submittedName>
        <fullName evidence="1">Uncharacterized protein</fullName>
    </submittedName>
</protein>
<dbReference type="EMBL" id="JABMIG020000006">
    <property type="protein sequence ID" value="KAL3804634.1"/>
    <property type="molecule type" value="Genomic_DNA"/>
</dbReference>
<organism evidence="1 2">
    <name type="scientific">Cyclotella cryptica</name>
    <dbReference type="NCBI Taxonomy" id="29204"/>
    <lineage>
        <taxon>Eukaryota</taxon>
        <taxon>Sar</taxon>
        <taxon>Stramenopiles</taxon>
        <taxon>Ochrophyta</taxon>
        <taxon>Bacillariophyta</taxon>
        <taxon>Coscinodiscophyceae</taxon>
        <taxon>Thalassiosirophycidae</taxon>
        <taxon>Stephanodiscales</taxon>
        <taxon>Stephanodiscaceae</taxon>
        <taxon>Cyclotella</taxon>
    </lineage>
</organism>
<evidence type="ECO:0000313" key="2">
    <source>
        <dbReference type="Proteomes" id="UP001516023"/>
    </source>
</evidence>
<keyword evidence="2" id="KW-1185">Reference proteome</keyword>
<dbReference type="Proteomes" id="UP001516023">
    <property type="component" value="Unassembled WGS sequence"/>
</dbReference>
<reference evidence="1 2" key="1">
    <citation type="journal article" date="2020" name="G3 (Bethesda)">
        <title>Improved Reference Genome for Cyclotella cryptica CCMP332, a Model for Cell Wall Morphogenesis, Salinity Adaptation, and Lipid Production in Diatoms (Bacillariophyta).</title>
        <authorList>
            <person name="Roberts W.R."/>
            <person name="Downey K.M."/>
            <person name="Ruck E.C."/>
            <person name="Traller J.C."/>
            <person name="Alverson A.J."/>
        </authorList>
    </citation>
    <scope>NUCLEOTIDE SEQUENCE [LARGE SCALE GENOMIC DNA]</scope>
    <source>
        <strain evidence="1 2">CCMP332</strain>
    </source>
</reference>
<sequence>MERIETPRRPSRRNQRTALINLALKEPYENKRKDFESKLTEYEKSIPIERNYFSPTKSDLRSAKKKLNDDWHNESRHAEKVGSPESVQDVICAIEKMTNLLKERMQKHEENTIEGVNYLLEKALGTSNDSIIDRDGDKMDEIKTENETLKGQMAKHVSIAKDILSIAAKLKKLTVD</sequence>